<evidence type="ECO:0000313" key="1">
    <source>
        <dbReference type="EMBL" id="MCD7468211.1"/>
    </source>
</evidence>
<evidence type="ECO:0000313" key="2">
    <source>
        <dbReference type="Proteomes" id="UP000823775"/>
    </source>
</evidence>
<name>A0ABS8TBK3_DATST</name>
<gene>
    <name evidence="1" type="ORF">HAX54_006195</name>
</gene>
<proteinExistence type="predicted"/>
<comment type="caution">
    <text evidence="1">The sequence shown here is derived from an EMBL/GenBank/DDBJ whole genome shotgun (WGS) entry which is preliminary data.</text>
</comment>
<dbReference type="Proteomes" id="UP000823775">
    <property type="component" value="Unassembled WGS sequence"/>
</dbReference>
<sequence length="146" mass="16476">MEKGKGKGRGRPRKMQIPILKVGTRGTDLQADEGNPVTPILMEQCLPGKTKSGHKSVQTVDDMMLDMRIPDMETKNQRMRGRNRWKAVAGDMELNLMERMEGSSPFDMNNFPSLSITPVRNCFELLTPRGFEQENTRPLKKGGQSI</sequence>
<accession>A0ABS8TBK3</accession>
<reference evidence="1 2" key="1">
    <citation type="journal article" date="2021" name="BMC Genomics">
        <title>Datura genome reveals duplications of psychoactive alkaloid biosynthetic genes and high mutation rate following tissue culture.</title>
        <authorList>
            <person name="Rajewski A."/>
            <person name="Carter-House D."/>
            <person name="Stajich J."/>
            <person name="Litt A."/>
        </authorList>
    </citation>
    <scope>NUCLEOTIDE SEQUENCE [LARGE SCALE GENOMIC DNA]</scope>
    <source>
        <strain evidence="1">AR-01</strain>
    </source>
</reference>
<organism evidence="1 2">
    <name type="scientific">Datura stramonium</name>
    <name type="common">Jimsonweed</name>
    <name type="synonym">Common thornapple</name>
    <dbReference type="NCBI Taxonomy" id="4076"/>
    <lineage>
        <taxon>Eukaryota</taxon>
        <taxon>Viridiplantae</taxon>
        <taxon>Streptophyta</taxon>
        <taxon>Embryophyta</taxon>
        <taxon>Tracheophyta</taxon>
        <taxon>Spermatophyta</taxon>
        <taxon>Magnoliopsida</taxon>
        <taxon>eudicotyledons</taxon>
        <taxon>Gunneridae</taxon>
        <taxon>Pentapetalae</taxon>
        <taxon>asterids</taxon>
        <taxon>lamiids</taxon>
        <taxon>Solanales</taxon>
        <taxon>Solanaceae</taxon>
        <taxon>Solanoideae</taxon>
        <taxon>Datureae</taxon>
        <taxon>Datura</taxon>
    </lineage>
</organism>
<protein>
    <submittedName>
        <fullName evidence="1">Uncharacterized protein</fullName>
    </submittedName>
</protein>
<keyword evidence="2" id="KW-1185">Reference proteome</keyword>
<dbReference type="EMBL" id="JACEIK010001309">
    <property type="protein sequence ID" value="MCD7468211.1"/>
    <property type="molecule type" value="Genomic_DNA"/>
</dbReference>